<dbReference type="AlphaFoldDB" id="A0AAJ0A5Q7"/>
<sequence>MANFGDFQASLVSNRNEFSLALVNVNLDISLVRCNPAAEFQRVGSALTARRKREAGDGILHKTACRLGFLFNDILPDTPELLKAFGTRASEILDSPNINPQGTTDDGPFKDFIGADGTCIWAAATSTSASIGAYLLPCILARAWDAKTATSIWVELTRDRKAQVQTLIDIGKLVNPHTDASARAWLRRADRSMDLKWNQFTLIMNNVRTPFIDTGTMYEKSLLNNKPQQADNRIVLFAISSWHLYPNLLVFQENANNVVFGDNLFQDSAVLSLCLEYRVDHKGAFNRWSLALSHLRYYGSPVKVKGEESLDQRISAKQVWLLVLGATLHQWRVASSNVDDSIIWFEYFGNLLLIGPKRLKISKV</sequence>
<dbReference type="Proteomes" id="UP001224890">
    <property type="component" value="Unassembled WGS sequence"/>
</dbReference>
<protein>
    <submittedName>
        <fullName evidence="1">Uncharacterized protein</fullName>
    </submittedName>
</protein>
<name>A0AAJ0A5Q7_9PEZI</name>
<evidence type="ECO:0000313" key="2">
    <source>
        <dbReference type="Proteomes" id="UP001224890"/>
    </source>
</evidence>
<organism evidence="1 2">
    <name type="scientific">Colletotrichum godetiae</name>
    <dbReference type="NCBI Taxonomy" id="1209918"/>
    <lineage>
        <taxon>Eukaryota</taxon>
        <taxon>Fungi</taxon>
        <taxon>Dikarya</taxon>
        <taxon>Ascomycota</taxon>
        <taxon>Pezizomycotina</taxon>
        <taxon>Sordariomycetes</taxon>
        <taxon>Hypocreomycetidae</taxon>
        <taxon>Glomerellales</taxon>
        <taxon>Glomerellaceae</taxon>
        <taxon>Colletotrichum</taxon>
        <taxon>Colletotrichum acutatum species complex</taxon>
    </lineage>
</organism>
<reference evidence="1" key="1">
    <citation type="submission" date="2021-06" db="EMBL/GenBank/DDBJ databases">
        <title>Comparative genomics, transcriptomics and evolutionary studies reveal genomic signatures of adaptation to plant cell wall in hemibiotrophic fungi.</title>
        <authorList>
            <consortium name="DOE Joint Genome Institute"/>
            <person name="Baroncelli R."/>
            <person name="Diaz J.F."/>
            <person name="Benocci T."/>
            <person name="Peng M."/>
            <person name="Battaglia E."/>
            <person name="Haridas S."/>
            <person name="Andreopoulos W."/>
            <person name="Labutti K."/>
            <person name="Pangilinan J."/>
            <person name="Floch G.L."/>
            <person name="Makela M.R."/>
            <person name="Henrissat B."/>
            <person name="Grigoriev I.V."/>
            <person name="Crouch J.A."/>
            <person name="De Vries R.P."/>
            <person name="Sukno S.A."/>
            <person name="Thon M.R."/>
        </authorList>
    </citation>
    <scope>NUCLEOTIDE SEQUENCE</scope>
    <source>
        <strain evidence="1">CBS 193.32</strain>
    </source>
</reference>
<proteinExistence type="predicted"/>
<evidence type="ECO:0000313" key="1">
    <source>
        <dbReference type="EMBL" id="KAK1657009.1"/>
    </source>
</evidence>
<keyword evidence="2" id="KW-1185">Reference proteome</keyword>
<accession>A0AAJ0A5Q7</accession>
<comment type="caution">
    <text evidence="1">The sequence shown here is derived from an EMBL/GenBank/DDBJ whole genome shotgun (WGS) entry which is preliminary data.</text>
</comment>
<dbReference type="RefSeq" id="XP_060421773.1">
    <property type="nucleotide sequence ID" value="XM_060577874.1"/>
</dbReference>
<dbReference type="EMBL" id="JAHMHR010000108">
    <property type="protein sequence ID" value="KAK1657009.1"/>
    <property type="molecule type" value="Genomic_DNA"/>
</dbReference>
<gene>
    <name evidence="1" type="ORF">BDP55DRAFT_699253</name>
</gene>
<dbReference type="GeneID" id="85462400"/>